<proteinExistence type="inferred from homology"/>
<accession>A0ABX7FIC5</accession>
<dbReference type="InterPro" id="IPR010656">
    <property type="entry name" value="DctM"/>
</dbReference>
<feature type="transmembrane region" description="Helical" evidence="7">
    <location>
        <begin position="219"/>
        <end position="244"/>
    </location>
</feature>
<evidence type="ECO:0000259" key="8">
    <source>
        <dbReference type="Pfam" id="PF06808"/>
    </source>
</evidence>
<evidence type="ECO:0000256" key="3">
    <source>
        <dbReference type="ARBA" id="ARBA00022519"/>
    </source>
</evidence>
<evidence type="ECO:0000313" key="10">
    <source>
        <dbReference type="Proteomes" id="UP000596387"/>
    </source>
</evidence>
<evidence type="ECO:0000313" key="9">
    <source>
        <dbReference type="EMBL" id="QRF69354.1"/>
    </source>
</evidence>
<dbReference type="InterPro" id="IPR004681">
    <property type="entry name" value="TRAP_DctM"/>
</dbReference>
<comment type="similarity">
    <text evidence="7">Belongs to the TRAP transporter large permease family.</text>
</comment>
<feature type="transmembrane region" description="Helical" evidence="7">
    <location>
        <begin position="147"/>
        <end position="171"/>
    </location>
</feature>
<feature type="transmembrane region" description="Helical" evidence="7">
    <location>
        <begin position="178"/>
        <end position="199"/>
    </location>
</feature>
<comment type="function">
    <text evidence="7">Part of the tripartite ATP-independent periplasmic (TRAP) transport system.</text>
</comment>
<name>A0ABX7FIC5_9RHOB</name>
<dbReference type="PANTHER" id="PTHR33362:SF5">
    <property type="entry name" value="C4-DICARBOXYLATE TRAP TRANSPORTER LARGE PERMEASE PROTEIN DCTM"/>
    <property type="match status" value="1"/>
</dbReference>
<evidence type="ECO:0000256" key="1">
    <source>
        <dbReference type="ARBA" id="ARBA00004429"/>
    </source>
</evidence>
<keyword evidence="5 7" id="KW-1133">Transmembrane helix</keyword>
<protein>
    <recommendedName>
        <fullName evidence="7">TRAP transporter large permease protein</fullName>
    </recommendedName>
</protein>
<dbReference type="PIRSF" id="PIRSF006066">
    <property type="entry name" value="HI0050"/>
    <property type="match status" value="1"/>
</dbReference>
<dbReference type="RefSeq" id="WP_023852057.1">
    <property type="nucleotide sequence ID" value="NZ_CP047170.1"/>
</dbReference>
<feature type="transmembrane region" description="Helical" evidence="7">
    <location>
        <begin position="401"/>
        <end position="429"/>
    </location>
</feature>
<sequence>MDLLTSGLVLAGLLTAFLASGVWIFVTLLALALVAQFALLGFPVDRVGFFLKSIIWRTANSWELSAVPLFLLMGELLSRTDITQRLFRGLTPLSRRIPGRLLHVNVFGSAIFAAVSGSSTATTAAVGRVTLDALKERGYSQTLSLGSLAGAGSLGLLIPPSIMMIVYGILAEVSIAKLFLAGVLPGLLVAALYSGYLALRATRDPALAPEQASDGAYSVLAALLDLLPVCSLIALVLGGIYLGIMTPTEAAAIGSAGAVLLMLVTGQFSLAVTFEAAIAAIKTSAMICMIVIAAASLSSTLGFLHLPRDIALFIQSLGLPPMVLILCLGMLFIVLGLFLDGISIAVMTLPITLPLVVQAGFDPLWFGIFLILMIELGLITPPVGLNLFVLQGLTGQPTGRVAHAAFPFFLLLLAAAVIVTLFPGVVVWLPSAIG</sequence>
<feature type="transmembrane region" description="Helical" evidence="7">
    <location>
        <begin position="284"/>
        <end position="306"/>
    </location>
</feature>
<comment type="caution">
    <text evidence="7">Lacks conserved residue(s) required for the propagation of feature annotation.</text>
</comment>
<keyword evidence="2" id="KW-1003">Cell membrane</keyword>
<dbReference type="NCBIfam" id="TIGR00786">
    <property type="entry name" value="dctM"/>
    <property type="match status" value="1"/>
</dbReference>
<evidence type="ECO:0000256" key="7">
    <source>
        <dbReference type="RuleBase" id="RU369079"/>
    </source>
</evidence>
<evidence type="ECO:0000256" key="5">
    <source>
        <dbReference type="ARBA" id="ARBA00022989"/>
    </source>
</evidence>
<evidence type="ECO:0000256" key="4">
    <source>
        <dbReference type="ARBA" id="ARBA00022692"/>
    </source>
</evidence>
<keyword evidence="10" id="KW-1185">Reference proteome</keyword>
<reference evidence="9 10" key="1">
    <citation type="submission" date="2019-12" db="EMBL/GenBank/DDBJ databases">
        <title>Complete Genome Sequence of a Quorum-Sensing Bacterium,Rhodobacteraceae bacterium C31, Isolated from a marine microalgae symbiotic bacteria.</title>
        <authorList>
            <person name="Zhang Y."/>
        </authorList>
    </citation>
    <scope>NUCLEOTIDE SEQUENCE [LARGE SCALE GENOMIC DNA]</scope>
    <source>
        <strain evidence="9 10">C31</strain>
        <plasmid evidence="9 10">p-SCP4</plasmid>
    </source>
</reference>
<feature type="transmembrane region" description="Helical" evidence="7">
    <location>
        <begin position="7"/>
        <end position="39"/>
    </location>
</feature>
<feature type="transmembrane region" description="Helical" evidence="7">
    <location>
        <begin position="256"/>
        <end position="278"/>
    </location>
</feature>
<feature type="transmembrane region" description="Helical" evidence="7">
    <location>
        <begin position="318"/>
        <end position="344"/>
    </location>
</feature>
<feature type="transmembrane region" description="Helical" evidence="7">
    <location>
        <begin position="364"/>
        <end position="389"/>
    </location>
</feature>
<organism evidence="9 10">
    <name type="scientific">Ponticoccus alexandrii</name>
    <dbReference type="NCBI Taxonomy" id="1943633"/>
    <lineage>
        <taxon>Bacteria</taxon>
        <taxon>Pseudomonadati</taxon>
        <taxon>Pseudomonadota</taxon>
        <taxon>Alphaproteobacteria</taxon>
        <taxon>Rhodobacterales</taxon>
        <taxon>Roseobacteraceae</taxon>
        <taxon>Ponticoccus</taxon>
    </lineage>
</organism>
<feature type="domain" description="TRAP C4-dicarboxylate transport system permease DctM subunit" evidence="8">
    <location>
        <begin position="13"/>
        <end position="424"/>
    </location>
</feature>
<dbReference type="EMBL" id="CP047170">
    <property type="protein sequence ID" value="QRF69354.1"/>
    <property type="molecule type" value="Genomic_DNA"/>
</dbReference>
<keyword evidence="4 7" id="KW-0812">Transmembrane</keyword>
<dbReference type="Proteomes" id="UP000596387">
    <property type="component" value="Plasmid p-SCP4"/>
</dbReference>
<evidence type="ECO:0000256" key="2">
    <source>
        <dbReference type="ARBA" id="ARBA00022475"/>
    </source>
</evidence>
<keyword evidence="6 7" id="KW-0472">Membrane</keyword>
<dbReference type="PANTHER" id="PTHR33362">
    <property type="entry name" value="SIALIC ACID TRAP TRANSPORTER PERMEASE PROTEIN SIAT-RELATED"/>
    <property type="match status" value="1"/>
</dbReference>
<dbReference type="Pfam" id="PF06808">
    <property type="entry name" value="DctM"/>
    <property type="match status" value="1"/>
</dbReference>
<keyword evidence="3 7" id="KW-0997">Cell inner membrane</keyword>
<evidence type="ECO:0000256" key="6">
    <source>
        <dbReference type="ARBA" id="ARBA00023136"/>
    </source>
</evidence>
<comment type="subcellular location">
    <subcellularLocation>
        <location evidence="1 7">Cell inner membrane</location>
        <topology evidence="1 7">Multi-pass membrane protein</topology>
    </subcellularLocation>
</comment>
<keyword evidence="9" id="KW-0614">Plasmid</keyword>
<gene>
    <name evidence="9" type="ORF">GQA70_23805</name>
</gene>
<feature type="transmembrane region" description="Helical" evidence="7">
    <location>
        <begin position="104"/>
        <end position="127"/>
    </location>
</feature>
<geneLocation type="plasmid" evidence="9 10">
    <name>p-SCP4</name>
</geneLocation>
<keyword evidence="7" id="KW-0813">Transport</keyword>
<comment type="subunit">
    <text evidence="7">The complex comprises the extracytoplasmic solute receptor protein and the two transmembrane proteins.</text>
</comment>